<evidence type="ECO:0000313" key="2">
    <source>
        <dbReference type="EMBL" id="KAI6779357.1"/>
    </source>
</evidence>
<name>A0A9Q0BB14_9HYPO</name>
<evidence type="ECO:0000256" key="1">
    <source>
        <dbReference type="SAM" id="MobiDB-lite"/>
    </source>
</evidence>
<organism evidence="2 3">
    <name type="scientific">Emericellopsis cladophorae</name>
    <dbReference type="NCBI Taxonomy" id="2686198"/>
    <lineage>
        <taxon>Eukaryota</taxon>
        <taxon>Fungi</taxon>
        <taxon>Dikarya</taxon>
        <taxon>Ascomycota</taxon>
        <taxon>Pezizomycotina</taxon>
        <taxon>Sordariomycetes</taxon>
        <taxon>Hypocreomycetidae</taxon>
        <taxon>Hypocreales</taxon>
        <taxon>Bionectriaceae</taxon>
        <taxon>Emericellopsis</taxon>
    </lineage>
</organism>
<sequence length="441" mass="51029">MSQPTSSPDVEAQPSALNNTRDVVEEPGSSISEAGRDLTAEIDPSIDEDDRGAMARLDHWMQTPPPSSRCRGCSETAHDEAYILRLFDLTVPLQCHACNKEHPAVQFSPSQRDATIRTCVARQGYRTLCPHWNITLDDLREWQKFLDEDIPVPISHIKRQVDGVYIKSTHPAHQDDTPEPDRCPFGSLTVRVFEGRSKLCVNVAWESVIKIDTQELDGFEVCKKTLDDLHALCPEALGPPHLTSHHIRSVTHESLFKNRTLYLDHKRHLYFENMDGLVEGDRYRRVKYESRMRMPMSAEGDQTMVDGTWPVYIDPQSYGLRDDELGRGITWCDDMNCPTMRGRVQWEAVAEKMSVGILSNRFMWDGSVLPQKREEVPIQNQKKLLSEFERKTKTLWLTREEWTRCWQGSYELWCLRSWYMLSRHKIFQRSLSSSETWTART</sequence>
<dbReference type="EMBL" id="JAGIXG020000048">
    <property type="protein sequence ID" value="KAI6779357.1"/>
    <property type="molecule type" value="Genomic_DNA"/>
</dbReference>
<dbReference type="AlphaFoldDB" id="A0A9Q0BB14"/>
<accession>A0A9Q0BB14</accession>
<reference evidence="2" key="1">
    <citation type="journal article" date="2021" name="J Fungi (Basel)">
        <title>Genomic and Metabolomic Analyses of the Marine Fungus Emericellopsis cladophorae: Insights into Saltwater Adaptability Mechanisms and Its Biosynthetic Potential.</title>
        <authorList>
            <person name="Goncalves M.F.M."/>
            <person name="Hilario S."/>
            <person name="Van de Peer Y."/>
            <person name="Esteves A.C."/>
            <person name="Alves A."/>
        </authorList>
    </citation>
    <scope>NUCLEOTIDE SEQUENCE</scope>
    <source>
        <strain evidence="2">MUM 19.33</strain>
    </source>
</reference>
<gene>
    <name evidence="2" type="ORF">J7T54_000455</name>
</gene>
<protein>
    <submittedName>
        <fullName evidence="2">Uncharacterized protein</fullName>
    </submittedName>
</protein>
<proteinExistence type="predicted"/>
<keyword evidence="3" id="KW-1185">Reference proteome</keyword>
<feature type="region of interest" description="Disordered" evidence="1">
    <location>
        <begin position="1"/>
        <end position="46"/>
    </location>
</feature>
<dbReference type="GeneID" id="75826974"/>
<reference evidence="2" key="2">
    <citation type="submission" date="2022-07" db="EMBL/GenBank/DDBJ databases">
        <authorList>
            <person name="Goncalves M.F.M."/>
            <person name="Hilario S."/>
            <person name="Van De Peer Y."/>
            <person name="Esteves A.C."/>
            <person name="Alves A."/>
        </authorList>
    </citation>
    <scope>NUCLEOTIDE SEQUENCE</scope>
    <source>
        <strain evidence="2">MUM 19.33</strain>
    </source>
</reference>
<comment type="caution">
    <text evidence="2">The sequence shown here is derived from an EMBL/GenBank/DDBJ whole genome shotgun (WGS) entry which is preliminary data.</text>
</comment>
<dbReference type="Proteomes" id="UP001055219">
    <property type="component" value="Unassembled WGS sequence"/>
</dbReference>
<dbReference type="OrthoDB" id="3692147at2759"/>
<evidence type="ECO:0000313" key="3">
    <source>
        <dbReference type="Proteomes" id="UP001055219"/>
    </source>
</evidence>
<dbReference type="RefSeq" id="XP_051360213.1">
    <property type="nucleotide sequence ID" value="XM_051508744.1"/>
</dbReference>